<keyword evidence="2" id="KW-0472">Membrane</keyword>
<feature type="transmembrane region" description="Helical" evidence="2">
    <location>
        <begin position="42"/>
        <end position="63"/>
    </location>
</feature>
<evidence type="ECO:0000313" key="4">
    <source>
        <dbReference type="Proteomes" id="UP001596099"/>
    </source>
</evidence>
<keyword evidence="4" id="KW-1185">Reference proteome</keyword>
<dbReference type="AlphaFoldDB" id="A0ABD5RP91"/>
<reference evidence="3 4" key="1">
    <citation type="journal article" date="2019" name="Int. J. Syst. Evol. Microbiol.">
        <title>The Global Catalogue of Microorganisms (GCM) 10K type strain sequencing project: providing services to taxonomists for standard genome sequencing and annotation.</title>
        <authorList>
            <consortium name="The Broad Institute Genomics Platform"/>
            <consortium name="The Broad Institute Genome Sequencing Center for Infectious Disease"/>
            <person name="Wu L."/>
            <person name="Ma J."/>
        </authorList>
    </citation>
    <scope>NUCLEOTIDE SEQUENCE [LARGE SCALE GENOMIC DNA]</scope>
    <source>
        <strain evidence="3 4">CGMCC 1.12543</strain>
    </source>
</reference>
<dbReference type="RefSeq" id="WP_247415054.1">
    <property type="nucleotide sequence ID" value="NZ_JALLGW010000001.1"/>
</dbReference>
<dbReference type="Proteomes" id="UP001596099">
    <property type="component" value="Unassembled WGS sequence"/>
</dbReference>
<sequence length="233" mass="27514">MMKAKDLIFWIPIVTFTIVILILGWTGYQLFLQGETAGTRDIVSISSSVATVFLVLLTIWQAYRTRKMFDEEYQRDKEKFDEQYERDKELFEREYERNIELFERKNKAEQIERELESLARADLLVKALKAKYLHSKNRATRNILDGVEYRMIHESDAGDVKGLLEDLREQSMSLRRVEDGIYFLNYLCSSFEVYEKGIPLMNDDVKLAIDKLETQISVRSDSLVKEQELLREE</sequence>
<evidence type="ECO:0000256" key="2">
    <source>
        <dbReference type="SAM" id="Phobius"/>
    </source>
</evidence>
<name>A0ABD5RP91_9EURY</name>
<evidence type="ECO:0000256" key="1">
    <source>
        <dbReference type="SAM" id="Coils"/>
    </source>
</evidence>
<proteinExistence type="predicted"/>
<comment type="caution">
    <text evidence="3">The sequence shown here is derived from an EMBL/GenBank/DDBJ whole genome shotgun (WGS) entry which is preliminary data.</text>
</comment>
<gene>
    <name evidence="3" type="ORF">ACFPYI_12055</name>
</gene>
<accession>A0ABD5RP91</accession>
<protein>
    <submittedName>
        <fullName evidence="3">Uncharacterized protein</fullName>
    </submittedName>
</protein>
<feature type="transmembrane region" description="Helical" evidence="2">
    <location>
        <begin position="7"/>
        <end position="30"/>
    </location>
</feature>
<evidence type="ECO:0000313" key="3">
    <source>
        <dbReference type="EMBL" id="MFC5972064.1"/>
    </source>
</evidence>
<keyword evidence="2" id="KW-0812">Transmembrane</keyword>
<keyword evidence="2" id="KW-1133">Transmembrane helix</keyword>
<organism evidence="3 4">
    <name type="scientific">Halomarina salina</name>
    <dbReference type="NCBI Taxonomy" id="1872699"/>
    <lineage>
        <taxon>Archaea</taxon>
        <taxon>Methanobacteriati</taxon>
        <taxon>Methanobacteriota</taxon>
        <taxon>Stenosarchaea group</taxon>
        <taxon>Halobacteria</taxon>
        <taxon>Halobacteriales</taxon>
        <taxon>Natronomonadaceae</taxon>
        <taxon>Halomarina</taxon>
    </lineage>
</organism>
<feature type="coiled-coil region" evidence="1">
    <location>
        <begin position="92"/>
        <end position="121"/>
    </location>
</feature>
<keyword evidence="1" id="KW-0175">Coiled coil</keyword>
<dbReference type="EMBL" id="JBHSQH010000001">
    <property type="protein sequence ID" value="MFC5972064.1"/>
    <property type="molecule type" value="Genomic_DNA"/>
</dbReference>